<keyword evidence="5" id="KW-1185">Reference proteome</keyword>
<feature type="domain" description="Isochorismatase-like" evidence="3">
    <location>
        <begin position="5"/>
        <end position="141"/>
    </location>
</feature>
<sequence>MQRKTALLVIDVQVGIVEGPEIGPVFQKEDVLQTIKKLISTARSQSIPVVYVQDLDVAAQDSAEFQIHPEIAPLSDELVIRKKATDAFQLTELHKELQAREINHLAVVGCKTEYCVDTTCRRATTLGYDVTLVADAHSTTGNDVLSAERIIAHHNALLHGLDNVSGFVMVRHSGENVFEPTHDQYR</sequence>
<dbReference type="InterPro" id="IPR036380">
    <property type="entry name" value="Isochorismatase-like_sf"/>
</dbReference>
<evidence type="ECO:0000256" key="1">
    <source>
        <dbReference type="ARBA" id="ARBA00006336"/>
    </source>
</evidence>
<dbReference type="PANTHER" id="PTHR43540:SF14">
    <property type="entry name" value="ISOCHORISMATASE"/>
    <property type="match status" value="1"/>
</dbReference>
<dbReference type="PATRIC" id="fig|1300222.3.peg.3884"/>
<dbReference type="InterPro" id="IPR000868">
    <property type="entry name" value="Isochorismatase-like_dom"/>
</dbReference>
<dbReference type="InterPro" id="IPR050272">
    <property type="entry name" value="Isochorismatase-like_hydrls"/>
</dbReference>
<dbReference type="AlphaFoldDB" id="M8E705"/>
<evidence type="ECO:0000256" key="2">
    <source>
        <dbReference type="ARBA" id="ARBA00022801"/>
    </source>
</evidence>
<organism evidence="4 5">
    <name type="scientific">Brevibacillus borstelensis AK1</name>
    <dbReference type="NCBI Taxonomy" id="1300222"/>
    <lineage>
        <taxon>Bacteria</taxon>
        <taxon>Bacillati</taxon>
        <taxon>Bacillota</taxon>
        <taxon>Bacilli</taxon>
        <taxon>Bacillales</taxon>
        <taxon>Paenibacillaceae</taxon>
        <taxon>Brevibacillus</taxon>
    </lineage>
</organism>
<evidence type="ECO:0000259" key="3">
    <source>
        <dbReference type="Pfam" id="PF00857"/>
    </source>
</evidence>
<dbReference type="Proteomes" id="UP000012081">
    <property type="component" value="Unassembled WGS sequence"/>
</dbReference>
<comment type="caution">
    <text evidence="4">The sequence shown here is derived from an EMBL/GenBank/DDBJ whole genome shotgun (WGS) entry which is preliminary data.</text>
</comment>
<dbReference type="CDD" id="cd01014">
    <property type="entry name" value="nicotinamidase_related"/>
    <property type="match status" value="1"/>
</dbReference>
<dbReference type="EMBL" id="APBN01000009">
    <property type="protein sequence ID" value="EMT51240.1"/>
    <property type="molecule type" value="Genomic_DNA"/>
</dbReference>
<protein>
    <recommendedName>
        <fullName evidence="3">Isochorismatase-like domain-containing protein</fullName>
    </recommendedName>
</protein>
<name>M8E705_9BACL</name>
<dbReference type="GO" id="GO:0016787">
    <property type="term" value="F:hydrolase activity"/>
    <property type="evidence" value="ECO:0007669"/>
    <property type="project" value="UniProtKB-KW"/>
</dbReference>
<reference evidence="4 5" key="1">
    <citation type="submission" date="2013-03" db="EMBL/GenBank/DDBJ databases">
        <title>Assembly of a new bacterial strain Brevibacillus borstelensis AK1.</title>
        <authorList>
            <person name="Rajan I."/>
            <person name="PoliReddy D."/>
            <person name="Sugumar T."/>
            <person name="Rathinam K."/>
            <person name="Alqarawi S."/>
            <person name="Khalil A.B."/>
            <person name="Sivakumar N."/>
        </authorList>
    </citation>
    <scope>NUCLEOTIDE SEQUENCE [LARGE SCALE GENOMIC DNA]</scope>
    <source>
        <strain evidence="4 5">AK1</strain>
    </source>
</reference>
<dbReference type="STRING" id="1300222.I532_18507"/>
<accession>M8E705</accession>
<dbReference type="Pfam" id="PF00857">
    <property type="entry name" value="Isochorismatase"/>
    <property type="match status" value="1"/>
</dbReference>
<proteinExistence type="inferred from homology"/>
<comment type="similarity">
    <text evidence="1">Belongs to the isochorismatase family.</text>
</comment>
<evidence type="ECO:0000313" key="5">
    <source>
        <dbReference type="Proteomes" id="UP000012081"/>
    </source>
</evidence>
<gene>
    <name evidence="4" type="ORF">I532_18507</name>
</gene>
<dbReference type="SUPFAM" id="SSF52499">
    <property type="entry name" value="Isochorismatase-like hydrolases"/>
    <property type="match status" value="1"/>
</dbReference>
<dbReference type="PANTHER" id="PTHR43540">
    <property type="entry name" value="PEROXYUREIDOACRYLATE/UREIDOACRYLATE AMIDOHYDROLASE-RELATED"/>
    <property type="match status" value="1"/>
</dbReference>
<evidence type="ECO:0000313" key="4">
    <source>
        <dbReference type="EMBL" id="EMT51240.1"/>
    </source>
</evidence>
<dbReference type="Gene3D" id="3.40.50.850">
    <property type="entry name" value="Isochorismatase-like"/>
    <property type="match status" value="1"/>
</dbReference>
<dbReference type="OrthoDB" id="9785724at2"/>
<dbReference type="RefSeq" id="WP_003390074.1">
    <property type="nucleotide sequence ID" value="NZ_APBN01000009.1"/>
</dbReference>
<keyword evidence="2" id="KW-0378">Hydrolase</keyword>